<reference evidence="3" key="1">
    <citation type="submission" date="2021-04" db="EMBL/GenBank/DDBJ databases">
        <authorList>
            <person name="Rodrigo-Torres L."/>
            <person name="Arahal R. D."/>
            <person name="Lucena T."/>
        </authorList>
    </citation>
    <scope>NUCLEOTIDE SEQUENCE</scope>
    <source>
        <strain evidence="3">CECT 9275</strain>
    </source>
</reference>
<organism evidence="3 4">
    <name type="scientific">Dyadobacter helix</name>
    <dbReference type="NCBI Taxonomy" id="2822344"/>
    <lineage>
        <taxon>Bacteria</taxon>
        <taxon>Pseudomonadati</taxon>
        <taxon>Bacteroidota</taxon>
        <taxon>Cytophagia</taxon>
        <taxon>Cytophagales</taxon>
        <taxon>Spirosomataceae</taxon>
        <taxon>Dyadobacter</taxon>
    </lineage>
</organism>
<dbReference type="SUPFAM" id="SSF56003">
    <property type="entry name" value="Molybdenum cofactor-binding domain"/>
    <property type="match status" value="2"/>
</dbReference>
<dbReference type="SMART" id="SM01008">
    <property type="entry name" value="Ald_Xan_dh_C"/>
    <property type="match status" value="1"/>
</dbReference>
<dbReference type="Pfam" id="PF02738">
    <property type="entry name" value="MoCoBD_1"/>
    <property type="match status" value="1"/>
</dbReference>
<proteinExistence type="predicted"/>
<dbReference type="Pfam" id="PF20256">
    <property type="entry name" value="MoCoBD_2"/>
    <property type="match status" value="2"/>
</dbReference>
<keyword evidence="1" id="KW-0472">Membrane</keyword>
<dbReference type="PIRSF" id="PIRSF036389">
    <property type="entry name" value="IOR_B"/>
    <property type="match status" value="1"/>
</dbReference>
<dbReference type="Gene3D" id="3.30.365.10">
    <property type="entry name" value="Aldehyde oxidase/xanthine dehydrogenase, molybdopterin binding domain"/>
    <property type="match status" value="4"/>
</dbReference>
<dbReference type="Gene3D" id="3.90.1170.50">
    <property type="entry name" value="Aldehyde oxidase/xanthine dehydrogenase, a/b hammerhead"/>
    <property type="match status" value="1"/>
</dbReference>
<dbReference type="InterPro" id="IPR008274">
    <property type="entry name" value="AldOxase/xan_DH_MoCoBD1"/>
</dbReference>
<keyword evidence="1" id="KW-0812">Transmembrane</keyword>
<dbReference type="InterPro" id="IPR046867">
    <property type="entry name" value="AldOxase/xan_DH_MoCoBD2"/>
</dbReference>
<comment type="caution">
    <text evidence="3">The sequence shown here is derived from an EMBL/GenBank/DDBJ whole genome shotgun (WGS) entry which is preliminary data.</text>
</comment>
<protein>
    <submittedName>
        <fullName evidence="3">Isoquinoline 1-oxidoreductase subunit beta</fullName>
        <ecNumber evidence="3">1.3.99.16</ecNumber>
    </submittedName>
</protein>
<dbReference type="InterPro" id="IPR012368">
    <property type="entry name" value="OxRdtase_Mopterin-bd_su_IorB"/>
</dbReference>
<evidence type="ECO:0000259" key="2">
    <source>
        <dbReference type="SMART" id="SM01008"/>
    </source>
</evidence>
<dbReference type="RefSeq" id="WP_215242321.1">
    <property type="nucleotide sequence ID" value="NZ_CAJRAF010000004.1"/>
</dbReference>
<keyword evidence="4" id="KW-1185">Reference proteome</keyword>
<dbReference type="PANTHER" id="PTHR47495">
    <property type="entry name" value="ALDEHYDE DEHYDROGENASE"/>
    <property type="match status" value="1"/>
</dbReference>
<dbReference type="InterPro" id="IPR037165">
    <property type="entry name" value="AldOxase/xan_DH_Mopterin-bd_sf"/>
</dbReference>
<dbReference type="AlphaFoldDB" id="A0A916JIT2"/>
<accession>A0A916JIT2</accession>
<evidence type="ECO:0000313" key="3">
    <source>
        <dbReference type="EMBL" id="CAG5018505.1"/>
    </source>
</evidence>
<feature type="domain" description="Aldehyde oxidase/xanthine dehydrogenase a/b hammerhead" evidence="2">
    <location>
        <begin position="210"/>
        <end position="288"/>
    </location>
</feature>
<keyword evidence="1" id="KW-1133">Transmembrane helix</keyword>
<gene>
    <name evidence="3" type="primary">iorB_2</name>
    <name evidence="3" type="ORF">DYBT9275_06015</name>
</gene>
<dbReference type="EC" id="1.3.99.16" evidence="3"/>
<dbReference type="InterPro" id="IPR000674">
    <property type="entry name" value="Ald_Oxase/Xan_DH_a/b"/>
</dbReference>
<evidence type="ECO:0000256" key="1">
    <source>
        <dbReference type="SAM" id="Phobius"/>
    </source>
</evidence>
<dbReference type="PANTHER" id="PTHR47495:SF2">
    <property type="entry name" value="ALDEHYDE DEHYDROGENASE"/>
    <property type="match status" value="1"/>
</dbReference>
<evidence type="ECO:0000313" key="4">
    <source>
        <dbReference type="Proteomes" id="UP000680038"/>
    </source>
</evidence>
<dbReference type="EMBL" id="CAJRAF010000004">
    <property type="protein sequence ID" value="CAG5018505.1"/>
    <property type="molecule type" value="Genomic_DNA"/>
</dbReference>
<dbReference type="InterPro" id="IPR052516">
    <property type="entry name" value="N-heterocyclic_Hydroxylase"/>
</dbReference>
<dbReference type="InterPro" id="IPR006311">
    <property type="entry name" value="TAT_signal"/>
</dbReference>
<dbReference type="GO" id="GO:0047121">
    <property type="term" value="F:isoquinoline 1-oxidoreductase activity"/>
    <property type="evidence" value="ECO:0007669"/>
    <property type="project" value="UniProtKB-EC"/>
</dbReference>
<keyword evidence="3" id="KW-0560">Oxidoreductase</keyword>
<dbReference type="Proteomes" id="UP000680038">
    <property type="component" value="Unassembled WGS sequence"/>
</dbReference>
<dbReference type="PROSITE" id="PS51318">
    <property type="entry name" value="TAT"/>
    <property type="match status" value="1"/>
</dbReference>
<name>A0A916JIT2_9BACT</name>
<feature type="transmembrane region" description="Helical" evidence="1">
    <location>
        <begin position="12"/>
        <end position="31"/>
    </location>
</feature>
<sequence length="721" mass="78949">MSQNPNINRRDFLRTSTLFGGGLLISFAVPATEKPGRILAHTPAASAVMNAFLRIDEDNSIHIILSKVEMGQGMWTTLPMLIAEELDCEWNKITVQHRPSGRGSDFEEDVFVQTTGGSDSTRSEFDRYRMAGATARTMLLTAAAAKMGVPANHCHTENGYVIAGNKRLSYGEVATEASKLPLPQVKLREPASWKYIGKNRKRLDGPEKVNGQAKYGIDMQFPGMLTALVAHPPVFGGKVKSFDAAASKKIAGVREVIQISSGIAVLADHFWAAKLGRDALKIEWDLKESPDTLKQLAEYKKLSAVKGIPSQQKGDVTSALQKAVKTLDAEFVFPYLAHAPMEPLNCSVKIGKEKCEVWVGTQSPLLHQMEIATFLGMKAEQVELTTPLLGGSFGRRGSFHADWVMEAVHIAKASGRFIKLVWTREDDITGGYYRPVYLHQARIGIGEDGFPLAWQHRIVGQSLFVNTPLEQLIAPKGIDYSTVGGVHGSPYLQSVPDHSVELHTTSNSVPVLPWRSVGNTHTAYVMETLIDELAVIAEQDPVTYRRNLLKNYPRHLAALNLAAEKADWDKPLPAGKFRGIAVHAAMGSYVAQVVELSVENEQIHIYRVVCAIDCGLAVNPDGVRAQMEGCIIYGLTAALYGEITLKDGRVQQSNFHDYRMLRMNETPLIEVHIVPGTESMGGAGEPGVPPIAPALANALFAATGNRVRQLPVKQEDLRKRG</sequence>